<evidence type="ECO:0000313" key="3">
    <source>
        <dbReference type="Proteomes" id="UP000215137"/>
    </source>
</evidence>
<sequence length="64" mass="7249">MANKKDDLEKDLPYEGRDEAFLDVDRYINEGMSGGTVHVSGGHTNIEEARELEKEQPPHCCDEE</sequence>
<name>A0A248TE26_9BACI</name>
<proteinExistence type="predicted"/>
<dbReference type="OrthoDB" id="2454402at2"/>
<organism evidence="2 3">
    <name type="scientific">Cytobacillus kochii</name>
    <dbReference type="NCBI Taxonomy" id="859143"/>
    <lineage>
        <taxon>Bacteria</taxon>
        <taxon>Bacillati</taxon>
        <taxon>Bacillota</taxon>
        <taxon>Bacilli</taxon>
        <taxon>Bacillales</taxon>
        <taxon>Bacillaceae</taxon>
        <taxon>Cytobacillus</taxon>
    </lineage>
</organism>
<reference evidence="2 3" key="1">
    <citation type="submission" date="2017-08" db="EMBL/GenBank/DDBJ databases">
        <title>Complete Genome Sequence of Bacillus kochii Oregon-R-modENCODE STRAIN BDGP4, isolated from Drosophila melanogaster gut.</title>
        <authorList>
            <person name="Wan K.H."/>
            <person name="Yu C."/>
            <person name="Park S."/>
            <person name="Hammonds A.S."/>
            <person name="Booth B.W."/>
            <person name="Celniker S.E."/>
        </authorList>
    </citation>
    <scope>NUCLEOTIDE SEQUENCE [LARGE SCALE GENOMIC DNA]</scope>
    <source>
        <strain evidence="2 3">BDGP4</strain>
    </source>
</reference>
<dbReference type="RefSeq" id="WP_095369935.1">
    <property type="nucleotide sequence ID" value="NZ_CANMJM010000019.1"/>
</dbReference>
<evidence type="ECO:0000256" key="1">
    <source>
        <dbReference type="SAM" id="MobiDB-lite"/>
    </source>
</evidence>
<evidence type="ECO:0000313" key="2">
    <source>
        <dbReference type="EMBL" id="ASV66360.1"/>
    </source>
</evidence>
<dbReference type="EMBL" id="CP022983">
    <property type="protein sequence ID" value="ASV66360.1"/>
    <property type="molecule type" value="Genomic_DNA"/>
</dbReference>
<feature type="compositionally biased region" description="Basic and acidic residues" evidence="1">
    <location>
        <begin position="45"/>
        <end position="64"/>
    </location>
</feature>
<accession>A0A248TE26</accession>
<gene>
    <name evidence="2" type="ORF">CKF48_02805</name>
</gene>
<dbReference type="Proteomes" id="UP000215137">
    <property type="component" value="Chromosome"/>
</dbReference>
<feature type="region of interest" description="Disordered" evidence="1">
    <location>
        <begin position="34"/>
        <end position="64"/>
    </location>
</feature>
<protein>
    <recommendedName>
        <fullName evidence="4">DUF4025 domain-containing protein</fullName>
    </recommendedName>
</protein>
<evidence type="ECO:0008006" key="4">
    <source>
        <dbReference type="Google" id="ProtNLM"/>
    </source>
</evidence>
<dbReference type="GeneID" id="97215365"/>
<dbReference type="AlphaFoldDB" id="A0A248TE26"/>
<dbReference type="KEGG" id="bko:CKF48_02805"/>
<keyword evidence="3" id="KW-1185">Reference proteome</keyword>